<sequence length="400" mass="43356">MRNWVLKALVAGLFFLPVASSFAQEPPFDWSDEQDMTFAGAYNGGNCNGCEWIVAEGTIVGDSSSKFLDYLTQRFGSPDKAVSLTVHFNSPGGDVLEAIKIGRIIREWGLDTSIGKTTGVLRDGLVYSDFPSPGVCASACAYAVLGGSKRYLSDARSKLGVHQHYSPKSVEKPLELTASAVDRSLDQLFTAIILEYVVSMGVDPEYAVLAQSTSPFEMRWLTEEERTDLQADNTADQYSEAKIIPFGSRGAAVEIEHTKGVFANLATPAKFRVYCRGDSATPHLVAIITDKFDFEDAMRTAVASNIDFKVTNELGLNITVHPKFAGLEAKKNADNTHTVAAAWSLPGLSREVLSEATAVQAVDSVGKSVPHYAFDLETMLAFSFPNAGPLMQLALRNCVQ</sequence>
<dbReference type="OrthoDB" id="1522627at2"/>
<dbReference type="Proteomes" id="UP000273786">
    <property type="component" value="Unassembled WGS sequence"/>
</dbReference>
<comment type="caution">
    <text evidence="2">The sequence shown here is derived from an EMBL/GenBank/DDBJ whole genome shotgun (WGS) entry which is preliminary data.</text>
</comment>
<dbReference type="AlphaFoldDB" id="A0A3P3FW55"/>
<accession>A0A3P3FW55</accession>
<organism evidence="2 3">
    <name type="scientific">Mesorhizobium tamadayense</name>
    <dbReference type="NCBI Taxonomy" id="425306"/>
    <lineage>
        <taxon>Bacteria</taxon>
        <taxon>Pseudomonadati</taxon>
        <taxon>Pseudomonadota</taxon>
        <taxon>Alphaproteobacteria</taxon>
        <taxon>Hyphomicrobiales</taxon>
        <taxon>Phyllobacteriaceae</taxon>
        <taxon>Mesorhizobium</taxon>
    </lineage>
</organism>
<evidence type="ECO:0000313" key="3">
    <source>
        <dbReference type="Proteomes" id="UP000273786"/>
    </source>
</evidence>
<name>A0A3P3FW55_9HYPH</name>
<keyword evidence="3" id="KW-1185">Reference proteome</keyword>
<proteinExistence type="predicted"/>
<evidence type="ECO:0000256" key="1">
    <source>
        <dbReference type="SAM" id="SignalP"/>
    </source>
</evidence>
<reference evidence="2 3" key="1">
    <citation type="submission" date="2018-11" db="EMBL/GenBank/DDBJ databases">
        <title>the genome of Mesorhizobium tamadayense DSM 28320.</title>
        <authorList>
            <person name="Gao J."/>
        </authorList>
    </citation>
    <scope>NUCLEOTIDE SEQUENCE [LARGE SCALE GENOMIC DNA]</scope>
    <source>
        <strain evidence="2 3">DSM 28320</strain>
    </source>
</reference>
<dbReference type="InterPro" id="IPR029045">
    <property type="entry name" value="ClpP/crotonase-like_dom_sf"/>
</dbReference>
<dbReference type="SUPFAM" id="SSF52096">
    <property type="entry name" value="ClpP/crotonase"/>
    <property type="match status" value="1"/>
</dbReference>
<dbReference type="Gene3D" id="3.90.226.10">
    <property type="entry name" value="2-enoyl-CoA Hydratase, Chain A, domain 1"/>
    <property type="match status" value="1"/>
</dbReference>
<evidence type="ECO:0000313" key="2">
    <source>
        <dbReference type="EMBL" id="RRI02313.1"/>
    </source>
</evidence>
<dbReference type="EMBL" id="RQXT01000012">
    <property type="protein sequence ID" value="RRI02313.1"/>
    <property type="molecule type" value="Genomic_DNA"/>
</dbReference>
<dbReference type="RefSeq" id="WP_124998660.1">
    <property type="nucleotide sequence ID" value="NZ_RQXT01000012.1"/>
</dbReference>
<gene>
    <name evidence="2" type="ORF">EH240_12665</name>
</gene>
<feature type="signal peptide" evidence="1">
    <location>
        <begin position="1"/>
        <end position="23"/>
    </location>
</feature>
<keyword evidence="1" id="KW-0732">Signal</keyword>
<feature type="chain" id="PRO_5018021907" evidence="1">
    <location>
        <begin position="24"/>
        <end position="400"/>
    </location>
</feature>
<protein>
    <submittedName>
        <fullName evidence="2">Uncharacterized protein</fullName>
    </submittedName>
</protein>